<protein>
    <recommendedName>
        <fullName evidence="1">23S rRNA (guanine(745)-N(1))-methyltransferase N-terminal domain-containing protein</fullName>
    </recommendedName>
</protein>
<evidence type="ECO:0000259" key="1">
    <source>
        <dbReference type="Pfam" id="PF21302"/>
    </source>
</evidence>
<feature type="domain" description="23S rRNA (guanine(745)-N(1))-methyltransferase N-terminal" evidence="1">
    <location>
        <begin position="17"/>
        <end position="53"/>
    </location>
</feature>
<gene>
    <name evidence="2" type="ORF">GCM10007971_35450</name>
</gene>
<evidence type="ECO:0000313" key="2">
    <source>
        <dbReference type="EMBL" id="GGN66004.1"/>
    </source>
</evidence>
<reference evidence="2" key="1">
    <citation type="journal article" date="2014" name="Int. J. Syst. Evol. Microbiol.">
        <title>Complete genome sequence of Corynebacterium casei LMG S-19264T (=DSM 44701T), isolated from a smear-ripened cheese.</title>
        <authorList>
            <consortium name="US DOE Joint Genome Institute (JGI-PGF)"/>
            <person name="Walter F."/>
            <person name="Albersmeier A."/>
            <person name="Kalinowski J."/>
            <person name="Ruckert C."/>
        </authorList>
    </citation>
    <scope>NUCLEOTIDE SEQUENCE</scope>
    <source>
        <strain evidence="2">JCM 17251</strain>
    </source>
</reference>
<dbReference type="AlphaFoldDB" id="A0A917Y4Z4"/>
<dbReference type="EMBL" id="BMOS01000042">
    <property type="protein sequence ID" value="GGN66004.1"/>
    <property type="molecule type" value="Genomic_DNA"/>
</dbReference>
<dbReference type="InterPro" id="IPR048647">
    <property type="entry name" value="RlmA_N"/>
</dbReference>
<organism evidence="2 3">
    <name type="scientific">Oceanobacillus indicireducens</name>
    <dbReference type="NCBI Taxonomy" id="1004261"/>
    <lineage>
        <taxon>Bacteria</taxon>
        <taxon>Bacillati</taxon>
        <taxon>Bacillota</taxon>
        <taxon>Bacilli</taxon>
        <taxon>Bacillales</taxon>
        <taxon>Bacillaceae</taxon>
        <taxon>Oceanobacillus</taxon>
    </lineage>
</organism>
<dbReference type="RefSeq" id="WP_156857069.1">
    <property type="nucleotide sequence ID" value="NZ_BMOS01000042.1"/>
</dbReference>
<name>A0A917Y4Z4_9BACI</name>
<sequence length="115" mass="13555">MLEENTALLLNEHANIFICPVCGRKVEVVDHKSMICSNRDMFDFAKQRYINMLTRLMKVNYDKELFTARQRIIMKHNLYRQKECQKRNGCIRQQNSPAGLMIFRSFSNGGHEKQA</sequence>
<reference evidence="2" key="2">
    <citation type="submission" date="2020-09" db="EMBL/GenBank/DDBJ databases">
        <authorList>
            <person name="Sun Q."/>
            <person name="Ohkuma M."/>
        </authorList>
    </citation>
    <scope>NUCLEOTIDE SEQUENCE</scope>
    <source>
        <strain evidence="2">JCM 17251</strain>
    </source>
</reference>
<dbReference type="Pfam" id="PF21302">
    <property type="entry name" value="Zn_ribbon_RlmA"/>
    <property type="match status" value="1"/>
</dbReference>
<evidence type="ECO:0000313" key="3">
    <source>
        <dbReference type="Proteomes" id="UP000624041"/>
    </source>
</evidence>
<dbReference type="Proteomes" id="UP000624041">
    <property type="component" value="Unassembled WGS sequence"/>
</dbReference>
<keyword evidence="3" id="KW-1185">Reference proteome</keyword>
<dbReference type="InterPro" id="IPR029063">
    <property type="entry name" value="SAM-dependent_MTases_sf"/>
</dbReference>
<accession>A0A917Y4Z4</accession>
<comment type="caution">
    <text evidence="2">The sequence shown here is derived from an EMBL/GenBank/DDBJ whole genome shotgun (WGS) entry which is preliminary data.</text>
</comment>
<proteinExistence type="predicted"/>
<dbReference type="Gene3D" id="3.40.50.150">
    <property type="entry name" value="Vaccinia Virus protein VP39"/>
    <property type="match status" value="1"/>
</dbReference>